<feature type="chain" id="PRO_5038592728" evidence="6">
    <location>
        <begin position="27"/>
        <end position="677"/>
    </location>
</feature>
<feature type="signal peptide" evidence="6">
    <location>
        <begin position="1"/>
        <end position="26"/>
    </location>
</feature>
<dbReference type="InterPro" id="IPR019563">
    <property type="entry name" value="GH97_catalytic"/>
</dbReference>
<feature type="domain" description="Glycosyl-hydrolase 97 catalytic" evidence="7">
    <location>
        <begin position="322"/>
        <end position="474"/>
    </location>
</feature>
<dbReference type="PANTHER" id="PTHR35803:SF2">
    <property type="entry name" value="RETAINING ALPHA-GALACTOSIDASE"/>
    <property type="match status" value="1"/>
</dbReference>
<feature type="domain" description="Glycosyl-hydrolase 97 N-terminal" evidence="8">
    <location>
        <begin position="31"/>
        <end position="302"/>
    </location>
</feature>
<dbReference type="InterPro" id="IPR013785">
    <property type="entry name" value="Aldolase_TIM"/>
</dbReference>
<dbReference type="GO" id="GO:0030246">
    <property type="term" value="F:carbohydrate binding"/>
    <property type="evidence" value="ECO:0007669"/>
    <property type="project" value="InterPro"/>
</dbReference>
<dbReference type="InterPro" id="IPR013780">
    <property type="entry name" value="Glyco_hydro_b"/>
</dbReference>
<dbReference type="Gene3D" id="3.20.20.70">
    <property type="entry name" value="Aldolase class I"/>
    <property type="match status" value="1"/>
</dbReference>
<dbReference type="AlphaFoldDB" id="A0A9D2J166"/>
<evidence type="ECO:0000256" key="5">
    <source>
        <dbReference type="ARBA" id="ARBA00023295"/>
    </source>
</evidence>
<feature type="domain" description="Glycosyl-hydrolase 97 C-terminal oligomerisation" evidence="9">
    <location>
        <begin position="579"/>
        <end position="674"/>
    </location>
</feature>
<evidence type="ECO:0000259" key="9">
    <source>
        <dbReference type="Pfam" id="PF14509"/>
    </source>
</evidence>
<comment type="subunit">
    <text evidence="2">Monomer.</text>
</comment>
<evidence type="ECO:0000313" key="10">
    <source>
        <dbReference type="EMBL" id="HIZ31974.1"/>
    </source>
</evidence>
<dbReference type="SUPFAM" id="SSF51445">
    <property type="entry name" value="(Trans)glycosidases"/>
    <property type="match status" value="1"/>
</dbReference>
<reference evidence="10" key="2">
    <citation type="submission" date="2021-04" db="EMBL/GenBank/DDBJ databases">
        <authorList>
            <person name="Gilroy R."/>
        </authorList>
    </citation>
    <scope>NUCLEOTIDE SEQUENCE</scope>
    <source>
        <strain evidence="10">ChiHjej9B8-1298</strain>
    </source>
</reference>
<comment type="caution">
    <text evidence="10">The sequence shown here is derived from an EMBL/GenBank/DDBJ whole genome shotgun (WGS) entry which is preliminary data.</text>
</comment>
<keyword evidence="5" id="KW-0326">Glycosidase</keyword>
<evidence type="ECO:0000256" key="3">
    <source>
        <dbReference type="ARBA" id="ARBA00022801"/>
    </source>
</evidence>
<dbReference type="Pfam" id="PF14509">
    <property type="entry name" value="GH97_C"/>
    <property type="match status" value="1"/>
</dbReference>
<dbReference type="Gene3D" id="2.60.40.1180">
    <property type="entry name" value="Golgi alpha-mannosidase II"/>
    <property type="match status" value="1"/>
</dbReference>
<keyword evidence="6" id="KW-0732">Signal</keyword>
<evidence type="ECO:0000259" key="7">
    <source>
        <dbReference type="Pfam" id="PF10566"/>
    </source>
</evidence>
<keyword evidence="3 10" id="KW-0378">Hydrolase</keyword>
<organism evidence="10 11">
    <name type="scientific">Candidatus Bacteroides merdigallinarum</name>
    <dbReference type="NCBI Taxonomy" id="2838473"/>
    <lineage>
        <taxon>Bacteria</taxon>
        <taxon>Pseudomonadati</taxon>
        <taxon>Bacteroidota</taxon>
        <taxon>Bacteroidia</taxon>
        <taxon>Bacteroidales</taxon>
        <taxon>Bacteroidaceae</taxon>
        <taxon>Bacteroides</taxon>
    </lineage>
</organism>
<dbReference type="PANTHER" id="PTHR35803">
    <property type="entry name" value="GLUCAN 1,4-ALPHA-GLUCOSIDASE SUSB-RELATED"/>
    <property type="match status" value="1"/>
</dbReference>
<dbReference type="Proteomes" id="UP000824028">
    <property type="component" value="Unassembled WGS sequence"/>
</dbReference>
<dbReference type="Gene3D" id="2.70.98.10">
    <property type="match status" value="1"/>
</dbReference>
<reference evidence="10" key="1">
    <citation type="journal article" date="2021" name="PeerJ">
        <title>Extensive microbial diversity within the chicken gut microbiome revealed by metagenomics and culture.</title>
        <authorList>
            <person name="Gilroy R."/>
            <person name="Ravi A."/>
            <person name="Getino M."/>
            <person name="Pursley I."/>
            <person name="Horton D.L."/>
            <person name="Alikhan N.F."/>
            <person name="Baker D."/>
            <person name="Gharbi K."/>
            <person name="Hall N."/>
            <person name="Watson M."/>
            <person name="Adriaenssens E.M."/>
            <person name="Foster-Nyarko E."/>
            <person name="Jarju S."/>
            <person name="Secka A."/>
            <person name="Antonio M."/>
            <person name="Oren A."/>
            <person name="Chaudhuri R.R."/>
            <person name="La Ragione R."/>
            <person name="Hildebrand F."/>
            <person name="Pallen M.J."/>
        </authorList>
    </citation>
    <scope>NUCLEOTIDE SEQUENCE</scope>
    <source>
        <strain evidence="10">ChiHjej9B8-1298</strain>
    </source>
</reference>
<accession>A0A9D2J166</accession>
<evidence type="ECO:0000313" key="11">
    <source>
        <dbReference type="Proteomes" id="UP000824028"/>
    </source>
</evidence>
<evidence type="ECO:0000256" key="6">
    <source>
        <dbReference type="SAM" id="SignalP"/>
    </source>
</evidence>
<dbReference type="GO" id="GO:0016798">
    <property type="term" value="F:hydrolase activity, acting on glycosyl bonds"/>
    <property type="evidence" value="ECO:0007669"/>
    <property type="project" value="UniProtKB-KW"/>
</dbReference>
<evidence type="ECO:0000256" key="4">
    <source>
        <dbReference type="ARBA" id="ARBA00022837"/>
    </source>
</evidence>
<name>A0A9D2J166_9BACE</name>
<evidence type="ECO:0000256" key="1">
    <source>
        <dbReference type="ARBA" id="ARBA00001913"/>
    </source>
</evidence>
<evidence type="ECO:0000256" key="2">
    <source>
        <dbReference type="ARBA" id="ARBA00011245"/>
    </source>
</evidence>
<dbReference type="Pfam" id="PF14508">
    <property type="entry name" value="GH97_N"/>
    <property type="match status" value="1"/>
</dbReference>
<dbReference type="InterPro" id="IPR052720">
    <property type="entry name" value="Glycosyl_hydrolase_97"/>
</dbReference>
<dbReference type="InterPro" id="IPR014718">
    <property type="entry name" value="GH-type_carb-bd"/>
</dbReference>
<dbReference type="Pfam" id="PF10566">
    <property type="entry name" value="Glyco_hydro_97"/>
    <property type="match status" value="1"/>
</dbReference>
<proteinExistence type="predicted"/>
<keyword evidence="4" id="KW-0106">Calcium</keyword>
<gene>
    <name evidence="10" type="ORF">H9814_00275</name>
</gene>
<dbReference type="EMBL" id="DXBX01000002">
    <property type="protein sequence ID" value="HIZ31974.1"/>
    <property type="molecule type" value="Genomic_DNA"/>
</dbReference>
<dbReference type="InterPro" id="IPR017853">
    <property type="entry name" value="GH"/>
</dbReference>
<dbReference type="InterPro" id="IPR029483">
    <property type="entry name" value="GH97_C"/>
</dbReference>
<comment type="cofactor">
    <cofactor evidence="1">
        <name>Ca(2+)</name>
        <dbReference type="ChEBI" id="CHEBI:29108"/>
    </cofactor>
</comment>
<sequence length="677" mass="75777">MKNKLFIHCLAGLCALMVPGMGGLSAQDYRLASPDGKLSIAIYTEDDLQWAIQHDGTTVLLPSSIALQGRDEQSPQKAVTFGKDVKVSKASRQSVESSFATPFYKKAEVKDVYNELTLKCRGGYSVQFRAYDDGAAYRFISDVRKPFQVTAETADFNFDQDYKAFIPYVNDNRNGERYCFSFEAYYDEVKLSQMFPDSLAISPLMVDLGNGKKAVIMEGGLENYPGLFLLQNKETKQGVQAAFAPIPTETFIGGHNRLNLIPSKRADYIARIDGRRTLPWRAVLVTTRDTQLADNDMAQRLAPACRIEDTSWIRPGKVAWDWWNTCNLTGVDFKAGMNTPTYKAYIDFAAQHKLEYIIIDDGWSGLESLTEDLNPDIDLKELVAYGNQKGVGIILWSSWRNAIKDLEGNFAHYAKLGIKGFKVDFFDRNDQIVLQSVEEMAACAARHHLLLDLHGLKPFGIQRAYPNVVNFEGVKGLENAKWEPIVNGVPLHDFPRYDVTAPYLRQLAGPMDYTPGTMVNATRATFRAINDHPMSQGTRVHQMAMYTVFEAPLQMLADSPSKYAKEPECTDFIAQVPTTFDETVALDGQVGEYIILARRKGNTWFIGAMTDWTPRDLTIDLSFLPTGSHKAVIFSDGVNADREATDWKQETRQVSSTDKLKVHLAPGGGWTARVVCD</sequence>
<protein>
    <submittedName>
        <fullName evidence="10">Glycoside hydrolase family 97 protein</fullName>
    </submittedName>
</protein>
<dbReference type="InterPro" id="IPR029486">
    <property type="entry name" value="GH97_N"/>
</dbReference>
<evidence type="ECO:0000259" key="8">
    <source>
        <dbReference type="Pfam" id="PF14508"/>
    </source>
</evidence>